<proteinExistence type="inferred from homology"/>
<evidence type="ECO:0000313" key="9">
    <source>
        <dbReference type="EMBL" id="KAF0852687.1"/>
    </source>
</evidence>
<protein>
    <submittedName>
        <fullName evidence="9">Mitochondrial presequence translocase-assisted motor (PAM complex) Tim16 subunit (Pam16)</fullName>
    </submittedName>
</protein>
<evidence type="ECO:0000256" key="3">
    <source>
        <dbReference type="ARBA" id="ARBA00022448"/>
    </source>
</evidence>
<evidence type="ECO:0000256" key="7">
    <source>
        <dbReference type="ARBA" id="ARBA00023128"/>
    </source>
</evidence>
<dbReference type="FunFam" id="1.10.287.110:FF:000006">
    <property type="entry name" value="Import inner membrane translocase subunit TIM16"/>
    <property type="match status" value="1"/>
</dbReference>
<keyword evidence="3" id="KW-0813">Transport</keyword>
<dbReference type="GO" id="GO:0030150">
    <property type="term" value="P:protein import into mitochondrial matrix"/>
    <property type="evidence" value="ECO:0007669"/>
    <property type="project" value="InterPro"/>
</dbReference>
<gene>
    <name evidence="9" type="ORF">ANDGO_05661</name>
</gene>
<dbReference type="AlphaFoldDB" id="A0A8K0AIV7"/>
<sequence length="133" mass="14749">MSNPFIGRLLARVLVIGGGIVLKSAVDAFRHVRASGGFQVAGPSHMRGLRPRPMNLEEAKSVLGLKDNATAQDAAKVYERMFNANEPSKGGSFYIQSKIYRARETIEKENNWNLEEFFAREQQQAEANAPPKS</sequence>
<keyword evidence="10" id="KW-1185">Reference proteome</keyword>
<keyword evidence="7" id="KW-0496">Mitochondrion</keyword>
<keyword evidence="4" id="KW-0999">Mitochondrion inner membrane</keyword>
<dbReference type="InterPro" id="IPR005341">
    <property type="entry name" value="Tim16"/>
</dbReference>
<dbReference type="PANTHER" id="PTHR12388">
    <property type="entry name" value="MITOCHONDRIA ASSOCIATED GRANULOCYTE MACROPHAGE CSF SIGNALING MOLECULE"/>
    <property type="match status" value="1"/>
</dbReference>
<keyword evidence="8" id="KW-0472">Membrane</keyword>
<dbReference type="PANTHER" id="PTHR12388:SF0">
    <property type="entry name" value="MITOCHONDRIAL IMPORT INNER MEMBRANE TRANSLOCASE SUBUNIT TIM16"/>
    <property type="match status" value="1"/>
</dbReference>
<keyword evidence="6" id="KW-0811">Translocation</keyword>
<dbReference type="InterPro" id="IPR036869">
    <property type="entry name" value="J_dom_sf"/>
</dbReference>
<evidence type="ECO:0000256" key="6">
    <source>
        <dbReference type="ARBA" id="ARBA00023010"/>
    </source>
</evidence>
<reference evidence="9" key="1">
    <citation type="submission" date="2019-09" db="EMBL/GenBank/DDBJ databases">
        <title>The Mitochondrial Proteome of the Jakobid, Andalucia godoyi, a Protist With the Most Gene-Rich and Bacteria-Like Mitochondrial Genome.</title>
        <authorList>
            <person name="Gray M.W."/>
            <person name="Burger G."/>
            <person name="Derelle R."/>
            <person name="Klimes V."/>
            <person name="Leger M."/>
            <person name="Sarrasin M."/>
            <person name="Vlcek C."/>
            <person name="Roger A.J."/>
            <person name="Elias M."/>
            <person name="Lang B.F."/>
        </authorList>
    </citation>
    <scope>NUCLEOTIDE SEQUENCE</scope>
    <source>
        <strain evidence="9">And28</strain>
    </source>
</reference>
<dbReference type="Gene3D" id="1.10.287.110">
    <property type="entry name" value="DnaJ domain"/>
    <property type="match status" value="1"/>
</dbReference>
<comment type="similarity">
    <text evidence="2">Belongs to the TIM16/PAM16 family.</text>
</comment>
<comment type="subcellular location">
    <subcellularLocation>
        <location evidence="1">Mitochondrion inner membrane</location>
        <topology evidence="1">Peripheral membrane protein</topology>
    </subcellularLocation>
</comment>
<name>A0A8K0AIV7_ANDGO</name>
<keyword evidence="5" id="KW-0653">Protein transport</keyword>
<dbReference type="EMBL" id="VRVR01000021">
    <property type="protein sequence ID" value="KAF0852687.1"/>
    <property type="molecule type" value="Genomic_DNA"/>
</dbReference>
<comment type="caution">
    <text evidence="9">The sequence shown here is derived from an EMBL/GenBank/DDBJ whole genome shotgun (WGS) entry which is preliminary data.</text>
</comment>
<evidence type="ECO:0000256" key="8">
    <source>
        <dbReference type="ARBA" id="ARBA00023136"/>
    </source>
</evidence>
<dbReference type="Pfam" id="PF03656">
    <property type="entry name" value="Pam16"/>
    <property type="match status" value="1"/>
</dbReference>
<organism evidence="9 10">
    <name type="scientific">Andalucia godoyi</name>
    <name type="common">Flagellate</name>
    <dbReference type="NCBI Taxonomy" id="505711"/>
    <lineage>
        <taxon>Eukaryota</taxon>
        <taxon>Discoba</taxon>
        <taxon>Jakobida</taxon>
        <taxon>Andalucina</taxon>
        <taxon>Andaluciidae</taxon>
        <taxon>Andalucia</taxon>
    </lineage>
</organism>
<evidence type="ECO:0000256" key="1">
    <source>
        <dbReference type="ARBA" id="ARBA00004637"/>
    </source>
</evidence>
<evidence type="ECO:0000256" key="2">
    <source>
        <dbReference type="ARBA" id="ARBA00008817"/>
    </source>
</evidence>
<accession>A0A8K0AIV7</accession>
<evidence type="ECO:0000256" key="4">
    <source>
        <dbReference type="ARBA" id="ARBA00022792"/>
    </source>
</evidence>
<dbReference type="OrthoDB" id="10262892at2759"/>
<evidence type="ECO:0000313" key="10">
    <source>
        <dbReference type="Proteomes" id="UP000799049"/>
    </source>
</evidence>
<dbReference type="Proteomes" id="UP000799049">
    <property type="component" value="Unassembled WGS sequence"/>
</dbReference>
<evidence type="ECO:0000256" key="5">
    <source>
        <dbReference type="ARBA" id="ARBA00022927"/>
    </source>
</evidence>
<dbReference type="GO" id="GO:0005744">
    <property type="term" value="C:TIM23 mitochondrial import inner membrane translocase complex"/>
    <property type="evidence" value="ECO:0007669"/>
    <property type="project" value="InterPro"/>
</dbReference>